<comment type="caution">
    <text evidence="1">The sequence shown here is derived from an EMBL/GenBank/DDBJ whole genome shotgun (WGS) entry which is preliminary data.</text>
</comment>
<dbReference type="STRING" id="887898.HMPREF0551_2340"/>
<dbReference type="PANTHER" id="PTHR38765:SF1">
    <property type="entry name" value="DUF484 DOMAIN-CONTAINING PROTEIN"/>
    <property type="match status" value="1"/>
</dbReference>
<dbReference type="Pfam" id="PF04340">
    <property type="entry name" value="DUF484"/>
    <property type="match status" value="1"/>
</dbReference>
<dbReference type="InterPro" id="IPR029016">
    <property type="entry name" value="GAF-like_dom_sf"/>
</dbReference>
<reference evidence="1 2" key="1">
    <citation type="submission" date="2010-12" db="EMBL/GenBank/DDBJ databases">
        <authorList>
            <person name="Muzny D."/>
            <person name="Qin X."/>
            <person name="Deng J."/>
            <person name="Jiang H."/>
            <person name="Liu Y."/>
            <person name="Qu J."/>
            <person name="Song X.-Z."/>
            <person name="Zhang L."/>
            <person name="Thornton R."/>
            <person name="Coyle M."/>
            <person name="Francisco L."/>
            <person name="Jackson L."/>
            <person name="Javaid M."/>
            <person name="Korchina V."/>
            <person name="Kovar C."/>
            <person name="Mata R."/>
            <person name="Mathew T."/>
            <person name="Ngo R."/>
            <person name="Nguyen L."/>
            <person name="Nguyen N."/>
            <person name="Okwuonu G."/>
            <person name="Ongeri F."/>
            <person name="Pham C."/>
            <person name="Simmons D."/>
            <person name="Wilczek-Boney K."/>
            <person name="Hale W."/>
            <person name="Jakkamsetti A."/>
            <person name="Pham P."/>
            <person name="Ruth R."/>
            <person name="San Lucas F."/>
            <person name="Warren J."/>
            <person name="Zhang J."/>
            <person name="Zhao Z."/>
            <person name="Zhou C."/>
            <person name="Zhu D."/>
            <person name="Lee S."/>
            <person name="Bess C."/>
            <person name="Blankenburg K."/>
            <person name="Forbes L."/>
            <person name="Fu Q."/>
            <person name="Gubbala S."/>
            <person name="Hirani K."/>
            <person name="Jayaseelan J.C."/>
            <person name="Lara F."/>
            <person name="Munidasa M."/>
            <person name="Palculict T."/>
            <person name="Patil S."/>
            <person name="Pu L.-L."/>
            <person name="Saada N."/>
            <person name="Tang L."/>
            <person name="Weissenberger G."/>
            <person name="Zhu Y."/>
            <person name="Hemphill L."/>
            <person name="Shang Y."/>
            <person name="Youmans B."/>
            <person name="Ayvaz T."/>
            <person name="Ross M."/>
            <person name="Santibanez J."/>
            <person name="Aqrawi P."/>
            <person name="Gross S."/>
            <person name="Joshi V."/>
            <person name="Fowler G."/>
            <person name="Nazareth L."/>
            <person name="Reid J."/>
            <person name="Worley K."/>
            <person name="Petrosino J."/>
            <person name="Highlander S."/>
            <person name="Gibbs R."/>
        </authorList>
    </citation>
    <scope>NUCLEOTIDE SEQUENCE [LARGE SCALE GENOMIC DNA]</scope>
    <source>
        <strain evidence="1 2">ATCC 51599</strain>
    </source>
</reference>
<dbReference type="InterPro" id="IPR007435">
    <property type="entry name" value="DUF484"/>
</dbReference>
<accession>E7S076</accession>
<dbReference type="Gene3D" id="3.30.450.40">
    <property type="match status" value="1"/>
</dbReference>
<proteinExistence type="predicted"/>
<dbReference type="Proteomes" id="UP000011021">
    <property type="component" value="Unassembled WGS sequence"/>
</dbReference>
<evidence type="ECO:0000313" key="2">
    <source>
        <dbReference type="Proteomes" id="UP000011021"/>
    </source>
</evidence>
<dbReference type="RefSeq" id="WP_005674766.1">
    <property type="nucleotide sequence ID" value="NZ_CP146288.1"/>
</dbReference>
<keyword evidence="2" id="KW-1185">Reference proteome</keyword>
<dbReference type="eggNOG" id="COG3159">
    <property type="taxonomic scope" value="Bacteria"/>
</dbReference>
<sequence length="244" mass="26883">MSFTSLPGGSPREADERRRVDALSADEVAAWLQRNPEFFESHHDMLSQLKLRHPHGGRAISLIERQVTVLRDANRMLEKRLADFLRIGRENDALSMKMQGLAHALLGERDPARLPGLLCAGLRRGFDVPFVVVRLWAEVNLPEASQGPVSASLQQWADRLEQPYCGPATQDEILGWFPERGQEVASMAAMALRAGNEIRSFGLLVIGSHDPNRFQAGMGTVVLEQLADMAGASLSRALPPKESA</sequence>
<gene>
    <name evidence="1" type="ORF">HMPREF0551_2340</name>
</gene>
<organism evidence="1 2">
    <name type="scientific">Lautropia mirabilis ATCC 51599</name>
    <dbReference type="NCBI Taxonomy" id="887898"/>
    <lineage>
        <taxon>Bacteria</taxon>
        <taxon>Pseudomonadati</taxon>
        <taxon>Pseudomonadota</taxon>
        <taxon>Betaproteobacteria</taxon>
        <taxon>Burkholderiales</taxon>
        <taxon>Burkholderiaceae</taxon>
        <taxon>Lautropia</taxon>
    </lineage>
</organism>
<dbReference type="AlphaFoldDB" id="E7S076"/>
<dbReference type="PANTHER" id="PTHR38765">
    <property type="entry name" value="DUF484 DOMAIN-CONTAINING PROTEIN"/>
    <property type="match status" value="1"/>
</dbReference>
<dbReference type="EMBL" id="AEQP01000022">
    <property type="protein sequence ID" value="EFV94225.1"/>
    <property type="molecule type" value="Genomic_DNA"/>
</dbReference>
<name>E7S076_9BURK</name>
<evidence type="ECO:0000313" key="1">
    <source>
        <dbReference type="EMBL" id="EFV94225.1"/>
    </source>
</evidence>
<protein>
    <recommendedName>
        <fullName evidence="3">DUF484 domain-containing protein</fullName>
    </recommendedName>
</protein>
<dbReference type="HOGENOM" id="CLU_073320_1_0_4"/>
<evidence type="ECO:0008006" key="3">
    <source>
        <dbReference type="Google" id="ProtNLM"/>
    </source>
</evidence>